<comment type="caution">
    <text evidence="3">The sequence shown here is derived from an EMBL/GenBank/DDBJ whole genome shotgun (WGS) entry which is preliminary data.</text>
</comment>
<reference evidence="4" key="1">
    <citation type="submission" date="2017-06" db="EMBL/GenBank/DDBJ databases">
        <title>Genome analysis of Fimbriiglobus ruber SP5, the first member of the order Planctomycetales with confirmed chitinolytic capability.</title>
        <authorList>
            <person name="Ravin N.V."/>
            <person name="Rakitin A.L."/>
            <person name="Ivanova A.A."/>
            <person name="Beletsky A.V."/>
            <person name="Kulichevskaya I.S."/>
            <person name="Mardanov A.V."/>
            <person name="Dedysh S.N."/>
        </authorList>
    </citation>
    <scope>NUCLEOTIDE SEQUENCE [LARGE SCALE GENOMIC DNA]</scope>
    <source>
        <strain evidence="4">SP5</strain>
    </source>
</reference>
<dbReference type="PANTHER" id="PTHR32305:SF15">
    <property type="entry name" value="PROTEIN RHSA-RELATED"/>
    <property type="match status" value="1"/>
</dbReference>
<name>A0A225DLF5_9BACT</name>
<dbReference type="PANTHER" id="PTHR32305">
    <property type="match status" value="1"/>
</dbReference>
<dbReference type="NCBIfam" id="TIGR03696">
    <property type="entry name" value="Rhs_assc_core"/>
    <property type="match status" value="1"/>
</dbReference>
<protein>
    <submittedName>
        <fullName evidence="3">Wall-associated protein</fullName>
    </submittedName>
</protein>
<dbReference type="AlphaFoldDB" id="A0A225DLF5"/>
<accession>A0A225DLF5</accession>
<proteinExistence type="predicted"/>
<dbReference type="Pfam" id="PF25023">
    <property type="entry name" value="TEN_YD-shell"/>
    <property type="match status" value="1"/>
</dbReference>
<evidence type="ECO:0000313" key="4">
    <source>
        <dbReference type="Proteomes" id="UP000214646"/>
    </source>
</evidence>
<dbReference type="RefSeq" id="WP_161967680.1">
    <property type="nucleotide sequence ID" value="NZ_NIDE01000010.1"/>
</dbReference>
<dbReference type="InterPro" id="IPR022385">
    <property type="entry name" value="Rhs_assc_core"/>
</dbReference>
<feature type="domain" description="Teneurin-like YD-shell" evidence="2">
    <location>
        <begin position="2"/>
        <end position="162"/>
    </location>
</feature>
<evidence type="ECO:0000259" key="2">
    <source>
        <dbReference type="Pfam" id="PF25023"/>
    </source>
</evidence>
<sequence length="405" mass="43098">MTYSYDGNGRRVGKAVAGDATQYVWDFEKVLQEADGSGATDTQYLSTDAQYGDLVSGYGGGQTQYYAFDAVGSADALLDDTGAVADAFAYRAYGLATQTAGTDPVAHTWVGRLGYQSDPETSLYFLRDRYYDPTTARFLTTDPVGYAGEDANLYRYTGSDPINHTGPIGHTLVATDTAPLGRLQQEIQSGFGVSPTEGSIRLGPKHPCTVLERVSWYNYYVVDLFDSYPPELWPAVQASQSPLGWLLYWSVTGEKGDFAISPNSDGSLRWKENVCTTLVGNLIGSAGQAINGLVAAAGGLLNIAGSAVLEGVKAALQVGLAAYGKALEVLTNGAITTQTLLDAIDQFGRYVGPIVTAGQTVLTNLFKWATQGLGQYLTNIGAHITDAVKKWLGPVGELLFGLLKG</sequence>
<evidence type="ECO:0000256" key="1">
    <source>
        <dbReference type="ARBA" id="ARBA00022737"/>
    </source>
</evidence>
<dbReference type="Gene3D" id="2.180.10.10">
    <property type="entry name" value="RHS repeat-associated core"/>
    <property type="match status" value="1"/>
</dbReference>
<dbReference type="OrthoDB" id="292779at2"/>
<dbReference type="InterPro" id="IPR056823">
    <property type="entry name" value="TEN-like_YD-shell"/>
</dbReference>
<organism evidence="3 4">
    <name type="scientific">Fimbriiglobus ruber</name>
    <dbReference type="NCBI Taxonomy" id="1908690"/>
    <lineage>
        <taxon>Bacteria</taxon>
        <taxon>Pseudomonadati</taxon>
        <taxon>Planctomycetota</taxon>
        <taxon>Planctomycetia</taxon>
        <taxon>Gemmatales</taxon>
        <taxon>Gemmataceae</taxon>
        <taxon>Fimbriiglobus</taxon>
    </lineage>
</organism>
<keyword evidence="1" id="KW-0677">Repeat</keyword>
<keyword evidence="4" id="KW-1185">Reference proteome</keyword>
<dbReference type="EMBL" id="NIDE01000010">
    <property type="protein sequence ID" value="OWK39388.1"/>
    <property type="molecule type" value="Genomic_DNA"/>
</dbReference>
<evidence type="ECO:0000313" key="3">
    <source>
        <dbReference type="EMBL" id="OWK39388.1"/>
    </source>
</evidence>
<gene>
    <name evidence="3" type="ORF">FRUB_05951</name>
</gene>
<dbReference type="Proteomes" id="UP000214646">
    <property type="component" value="Unassembled WGS sequence"/>
</dbReference>
<dbReference type="InterPro" id="IPR050708">
    <property type="entry name" value="T6SS_VgrG/RHS"/>
</dbReference>